<feature type="coiled-coil region" evidence="9">
    <location>
        <begin position="175"/>
        <end position="202"/>
    </location>
</feature>
<evidence type="ECO:0000256" key="7">
    <source>
        <dbReference type="ARBA" id="ARBA00023212"/>
    </source>
</evidence>
<evidence type="ECO:0000313" key="12">
    <source>
        <dbReference type="Proteomes" id="UP000018201"/>
    </source>
</evidence>
<evidence type="ECO:0000256" key="6">
    <source>
        <dbReference type="ARBA" id="ARBA00023054"/>
    </source>
</evidence>
<evidence type="ECO:0000256" key="2">
    <source>
        <dbReference type="ARBA" id="ARBA00004245"/>
    </source>
</evidence>
<keyword evidence="3" id="KW-0963">Cytoplasm</keyword>
<feature type="region of interest" description="Disordered" evidence="10">
    <location>
        <begin position="16"/>
        <end position="48"/>
    </location>
</feature>
<reference evidence="11" key="1">
    <citation type="submission" date="2013-10" db="EMBL/GenBank/DDBJ databases">
        <title>Genomic analysis of the causative agents of coccidiosis in chickens.</title>
        <authorList>
            <person name="Reid A.J."/>
            <person name="Blake D."/>
            <person name="Billington K."/>
            <person name="Browne H."/>
            <person name="Dunn M."/>
            <person name="Hung S."/>
            <person name="Kawahara F."/>
            <person name="Miranda-Saavedra D."/>
            <person name="Mourier T."/>
            <person name="Nagra H."/>
            <person name="Otto T.D."/>
            <person name="Rawlings N."/>
            <person name="Sanchez A."/>
            <person name="Sanders M."/>
            <person name="Subramaniam C."/>
            <person name="Tay Y."/>
            <person name="Dear P."/>
            <person name="Doerig C."/>
            <person name="Gruber A."/>
            <person name="Parkinson J."/>
            <person name="Shirley M."/>
            <person name="Wan K.L."/>
            <person name="Berriman M."/>
            <person name="Tomley F."/>
            <person name="Pain A."/>
        </authorList>
    </citation>
    <scope>NUCLEOTIDE SEQUENCE [LARGE SCALE GENOMIC DNA]</scope>
    <source>
        <strain evidence="11">Houghton</strain>
    </source>
</reference>
<feature type="coiled-coil region" evidence="9">
    <location>
        <begin position="105"/>
        <end position="132"/>
    </location>
</feature>
<dbReference type="EMBL" id="HG695918">
    <property type="protein sequence ID" value="CDI86709.1"/>
    <property type="molecule type" value="Genomic_DNA"/>
</dbReference>
<dbReference type="OrthoDB" id="64353at2759"/>
<evidence type="ECO:0000256" key="1">
    <source>
        <dbReference type="ARBA" id="ARBA00004138"/>
    </source>
</evidence>
<evidence type="ECO:0000313" key="11">
    <source>
        <dbReference type="EMBL" id="CDI86709.1"/>
    </source>
</evidence>
<sequence>MSVPCIRDAVRDLNSALSKPSTSGALGGDHGTASSARESNPTDSGARRALDKMMGGKLHAENAFAALEIKADKWEAWMDTVAPEAMTDAQAAKFSAYQEQLRTIKEKQETMRTKLQGELKKMRNELTTTAAQLRGDLQSLTEWKRVYEEELLLNGLASARLTDSISQESTWRRTGEELRLRLEASRANIQDANREVQKQQCSCWLLEDERTSAQHEQKDKAVALTAALGAGHVSSEVLAVLNKRLDDALTPQDTQGHGNSVATREEPEQALRRECAALGCRLDTVVGSLKAELGIGPEGPLFKLLEATRDTVYAQRRLVLASEAADAEQQKLACIKTRLELSQKEEASLRLQLEASLNAFEEAQRDVDLLLRVKKGIVGDLPSPVAALREPFDFSDACLVSQGAVDGYKQDIIASGRQKLRILQAIKALRQQVEAIQWRTRLLELEAKDVSERTKDIHLLRITRRGDASNSCSVVASKQREYGGHHWVSQLPTESLKDGQEAEAQLEGLEEARAELEKKSAAVMAEIKQREMAIERTERQLERVNQNRSYKQRVVVLRRAQEKQSNKYAASRNASSAWEPADEIRMVSQMQTRLRKNTELINSLSEELNMLRERSVIFFQDVPEARPAKH</sequence>
<gene>
    <name evidence="11" type="ORF">EPH_0002130</name>
</gene>
<protein>
    <submittedName>
        <fullName evidence="11">Uncharacterized protein</fullName>
    </submittedName>
</protein>
<evidence type="ECO:0000256" key="3">
    <source>
        <dbReference type="ARBA" id="ARBA00022490"/>
    </source>
</evidence>
<feature type="compositionally biased region" description="Polar residues" evidence="10">
    <location>
        <begin position="32"/>
        <end position="43"/>
    </location>
</feature>
<keyword evidence="5" id="KW-0677">Repeat</keyword>
<keyword evidence="7" id="KW-0206">Cytoskeleton</keyword>
<keyword evidence="6 9" id="KW-0175">Coiled coil</keyword>
<evidence type="ECO:0000256" key="8">
    <source>
        <dbReference type="ARBA" id="ARBA00023273"/>
    </source>
</evidence>
<keyword evidence="8" id="KW-0966">Cell projection</keyword>
<dbReference type="Proteomes" id="UP000018201">
    <property type="component" value="Unassembled WGS sequence"/>
</dbReference>
<keyword evidence="4" id="KW-0853">WD repeat</keyword>
<dbReference type="AlphaFoldDB" id="U6H7P2"/>
<dbReference type="PANTHER" id="PTHR14885:SF1">
    <property type="entry name" value="CILIA- AND FLAGELLA-ASSOCIATED PROTEIN 43"/>
    <property type="match status" value="1"/>
</dbReference>
<evidence type="ECO:0000256" key="9">
    <source>
        <dbReference type="SAM" id="Coils"/>
    </source>
</evidence>
<feature type="coiled-coil region" evidence="9">
    <location>
        <begin position="499"/>
        <end position="547"/>
    </location>
</feature>
<name>U6H7P2_9EIME</name>
<evidence type="ECO:0000256" key="5">
    <source>
        <dbReference type="ARBA" id="ARBA00022737"/>
    </source>
</evidence>
<dbReference type="VEuPathDB" id="ToxoDB:EPH_0002130"/>
<dbReference type="GO" id="GO:0060271">
    <property type="term" value="P:cilium assembly"/>
    <property type="evidence" value="ECO:0007669"/>
    <property type="project" value="TreeGrafter"/>
</dbReference>
<feature type="coiled-coil region" evidence="9">
    <location>
        <begin position="587"/>
        <end position="614"/>
    </location>
</feature>
<keyword evidence="12" id="KW-1185">Reference proteome</keyword>
<reference evidence="11" key="2">
    <citation type="submission" date="2013-10" db="EMBL/GenBank/DDBJ databases">
        <authorList>
            <person name="Aslett M."/>
        </authorList>
    </citation>
    <scope>NUCLEOTIDE SEQUENCE [LARGE SCALE GENOMIC DNA]</scope>
    <source>
        <strain evidence="11">Houghton</strain>
    </source>
</reference>
<evidence type="ECO:0000256" key="4">
    <source>
        <dbReference type="ARBA" id="ARBA00022574"/>
    </source>
</evidence>
<organism evidence="11 12">
    <name type="scientific">Eimeria praecox</name>
    <dbReference type="NCBI Taxonomy" id="51316"/>
    <lineage>
        <taxon>Eukaryota</taxon>
        <taxon>Sar</taxon>
        <taxon>Alveolata</taxon>
        <taxon>Apicomplexa</taxon>
        <taxon>Conoidasida</taxon>
        <taxon>Coccidia</taxon>
        <taxon>Eucoccidiorida</taxon>
        <taxon>Eimeriorina</taxon>
        <taxon>Eimeriidae</taxon>
        <taxon>Eimeria</taxon>
    </lineage>
</organism>
<accession>U6H7P2</accession>
<dbReference type="PANTHER" id="PTHR14885">
    <property type="entry name" value="CILIA- AND FLAGELLA-ASSOCIATED PROTEIN 43-RELATED"/>
    <property type="match status" value="1"/>
</dbReference>
<evidence type="ECO:0000256" key="10">
    <source>
        <dbReference type="SAM" id="MobiDB-lite"/>
    </source>
</evidence>
<dbReference type="GO" id="GO:0005930">
    <property type="term" value="C:axoneme"/>
    <property type="evidence" value="ECO:0007669"/>
    <property type="project" value="TreeGrafter"/>
</dbReference>
<comment type="subcellular location">
    <subcellularLocation>
        <location evidence="1">Cell projection</location>
        <location evidence="1">Cilium</location>
    </subcellularLocation>
    <subcellularLocation>
        <location evidence="2">Cytoplasm</location>
        <location evidence="2">Cytoskeleton</location>
    </subcellularLocation>
</comment>
<proteinExistence type="predicted"/>